<evidence type="ECO:0000313" key="6">
    <source>
        <dbReference type="EMBL" id="PYY26187.1"/>
    </source>
</evidence>
<evidence type="ECO:0000256" key="2">
    <source>
        <dbReference type="ARBA" id="ARBA00023125"/>
    </source>
</evidence>
<dbReference type="InterPro" id="IPR018060">
    <property type="entry name" value="HTH_AraC"/>
</dbReference>
<dbReference type="PROSITE" id="PS01124">
    <property type="entry name" value="HTH_ARAC_FAMILY_2"/>
    <property type="match status" value="1"/>
</dbReference>
<evidence type="ECO:0000259" key="5">
    <source>
        <dbReference type="PROSITE" id="PS01124"/>
    </source>
</evidence>
<organism evidence="6 7">
    <name type="scientific">Paenibacillus illinoisensis</name>
    <dbReference type="NCBI Taxonomy" id="59845"/>
    <lineage>
        <taxon>Bacteria</taxon>
        <taxon>Bacillati</taxon>
        <taxon>Bacillota</taxon>
        <taxon>Bacilli</taxon>
        <taxon>Bacillales</taxon>
        <taxon>Paenibacillaceae</taxon>
        <taxon>Paenibacillus</taxon>
    </lineage>
</organism>
<dbReference type="SMART" id="SM00342">
    <property type="entry name" value="HTH_ARAC"/>
    <property type="match status" value="1"/>
</dbReference>
<keyword evidence="1" id="KW-0805">Transcription regulation</keyword>
<reference evidence="6 7" key="1">
    <citation type="submission" date="2018-01" db="EMBL/GenBank/DDBJ databases">
        <title>Genome sequence of the PGP bacterium Paenibacillus illinoisensis E3.</title>
        <authorList>
            <person name="Rolli E."/>
            <person name="Marasco R."/>
            <person name="Bessem C."/>
            <person name="Michoud G."/>
            <person name="Gaiarsa S."/>
            <person name="Borin S."/>
            <person name="Daffonchio D."/>
        </authorList>
    </citation>
    <scope>NUCLEOTIDE SEQUENCE [LARGE SCALE GENOMIC DNA]</scope>
    <source>
        <strain evidence="6 7">E3</strain>
    </source>
</reference>
<keyword evidence="3" id="KW-0804">Transcription</keyword>
<keyword evidence="4" id="KW-1133">Transmembrane helix</keyword>
<dbReference type="EMBL" id="PRLG01000029">
    <property type="protein sequence ID" value="PYY26187.1"/>
    <property type="molecule type" value="Genomic_DNA"/>
</dbReference>
<feature type="domain" description="HTH araC/xylS-type" evidence="5">
    <location>
        <begin position="658"/>
        <end position="756"/>
    </location>
</feature>
<dbReference type="AlphaFoldDB" id="A0A2W0C2T0"/>
<dbReference type="GO" id="GO:0003700">
    <property type="term" value="F:DNA-binding transcription factor activity"/>
    <property type="evidence" value="ECO:0007669"/>
    <property type="project" value="InterPro"/>
</dbReference>
<accession>A0A2W0C2T0</accession>
<dbReference type="Gene3D" id="1.10.10.60">
    <property type="entry name" value="Homeodomain-like"/>
    <property type="match status" value="2"/>
</dbReference>
<protein>
    <submittedName>
        <fullName evidence="6">Transcriptional regulator AraC family protein</fullName>
    </submittedName>
</protein>
<dbReference type="CDD" id="cd18774">
    <property type="entry name" value="PDC2_HK_sensor"/>
    <property type="match status" value="1"/>
</dbReference>
<dbReference type="Pfam" id="PF12833">
    <property type="entry name" value="HTH_18"/>
    <property type="match status" value="1"/>
</dbReference>
<evidence type="ECO:0000256" key="4">
    <source>
        <dbReference type="SAM" id="Phobius"/>
    </source>
</evidence>
<evidence type="ECO:0000313" key="7">
    <source>
        <dbReference type="Proteomes" id="UP000247459"/>
    </source>
</evidence>
<dbReference type="PROSITE" id="PS00041">
    <property type="entry name" value="HTH_ARAC_FAMILY_1"/>
    <property type="match status" value="1"/>
</dbReference>
<dbReference type="Gene3D" id="3.30.450.20">
    <property type="entry name" value="PAS domain"/>
    <property type="match status" value="1"/>
</dbReference>
<name>A0A2W0C2T0_9BACL</name>
<evidence type="ECO:0000256" key="3">
    <source>
        <dbReference type="ARBA" id="ARBA00023163"/>
    </source>
</evidence>
<dbReference type="PANTHER" id="PTHR43280">
    <property type="entry name" value="ARAC-FAMILY TRANSCRIPTIONAL REGULATOR"/>
    <property type="match status" value="1"/>
</dbReference>
<dbReference type="PANTHER" id="PTHR43280:SF10">
    <property type="entry name" value="REGULATORY PROTEIN POCR"/>
    <property type="match status" value="1"/>
</dbReference>
<dbReference type="RefSeq" id="WP_110822235.1">
    <property type="nucleotide sequence ID" value="NZ_PRLG01000029.1"/>
</dbReference>
<dbReference type="InterPro" id="IPR041522">
    <property type="entry name" value="CdaR_GGDEF"/>
</dbReference>
<dbReference type="InterPro" id="IPR018062">
    <property type="entry name" value="HTH_AraC-typ_CS"/>
</dbReference>
<comment type="caution">
    <text evidence="6">The sequence shown here is derived from an EMBL/GenBank/DDBJ whole genome shotgun (WGS) entry which is preliminary data.</text>
</comment>
<dbReference type="SUPFAM" id="SSF46689">
    <property type="entry name" value="Homeodomain-like"/>
    <property type="match status" value="2"/>
</dbReference>
<dbReference type="Proteomes" id="UP000247459">
    <property type="component" value="Unassembled WGS sequence"/>
</dbReference>
<keyword evidence="4" id="KW-0812">Transmembrane</keyword>
<dbReference type="Pfam" id="PF17853">
    <property type="entry name" value="GGDEF_2"/>
    <property type="match status" value="1"/>
</dbReference>
<evidence type="ECO:0000256" key="1">
    <source>
        <dbReference type="ARBA" id="ARBA00023015"/>
    </source>
</evidence>
<feature type="transmembrane region" description="Helical" evidence="4">
    <location>
        <begin position="288"/>
        <end position="310"/>
    </location>
</feature>
<gene>
    <name evidence="6" type="ORF">PIL02S_05577</name>
</gene>
<sequence>MKLRSLSFLWKLLLFSIVIGTLPVIVLGSFSYYNSSLTVQEKVNEGNKLLLQQTQMGVEQMLRTVDNSATQFLQSPIVRQAFSKPITNEDFEMVHELYKGIATIQTYELGIKEIYLYSLNKKWLVTSTGVNEYSSPEFKSQLEMFSREQAGSFWSRGQDNLPDSSESVYFVKKYPFNAANPKGLISVALSPDVIRRTLSVQNGKIANAFILDRDYKLIHRSDGGASPGSNMSGESYLQQLQETESATGQYISKHEGEKVTVTYRKSSYNGWVYVSVASNEQVNQQNQIIGWITLLVCFLILFITLILAWFGSKRMYSPIRSIYSTLAAVSSPQAGRERAAGELQVIGERVNDLIHNHSVVMNELQGQQSQLKEFFMHKLLKGEIAHTDFEEKLGLYGIHQRWSSMSLVVIQMDTLIGTRYEERNRHLLLFAISNMVGELIRSDNRLVPVVITDYQVTLIGSSNEGAELKEELFMLCVDVQKAIAQYLGIPVSIGISRPFHFFDQARNALHEAMTSLKFSVGLGQESILFIEDVQPQKNDPGRFPHNRELALFDAIRAGDLAQSEIELEHFMEELFPAQTPFQHYQLSLLRLLVNFLKFGHELSIPMEGIEGDESALIDTLFKLRNVTEMKSWFWTLFVVPYAKELEHRRESQFKHISEAIVDMIHREFDSELTLESCSARINYHPHYVSRVFRQETGVNFGEYLTMYRMDMAKKWLKETDMKIAEIAERLQYNNSANFIRSFRKIAGTTPGKYREEH</sequence>
<keyword evidence="4" id="KW-0472">Membrane</keyword>
<feature type="transmembrane region" description="Helical" evidence="4">
    <location>
        <begin position="12"/>
        <end position="33"/>
    </location>
</feature>
<dbReference type="OrthoDB" id="1975037at2"/>
<keyword evidence="2" id="KW-0238">DNA-binding</keyword>
<dbReference type="GO" id="GO:0043565">
    <property type="term" value="F:sequence-specific DNA binding"/>
    <property type="evidence" value="ECO:0007669"/>
    <property type="project" value="InterPro"/>
</dbReference>
<proteinExistence type="predicted"/>
<dbReference type="InterPro" id="IPR009057">
    <property type="entry name" value="Homeodomain-like_sf"/>
</dbReference>